<dbReference type="SUPFAM" id="SSF51445">
    <property type="entry name" value="(Trans)glycosidases"/>
    <property type="match status" value="1"/>
</dbReference>
<dbReference type="GO" id="GO:0004568">
    <property type="term" value="F:chitinase activity"/>
    <property type="evidence" value="ECO:0007669"/>
    <property type="project" value="TreeGrafter"/>
</dbReference>
<keyword evidence="2" id="KW-1015">Disulfide bond</keyword>
<dbReference type="InterPro" id="IPR011583">
    <property type="entry name" value="Chitinase_II/V-like_cat"/>
</dbReference>
<dbReference type="PANTHER" id="PTHR11177:SF403">
    <property type="entry name" value="CHITINASE 2-RELATED"/>
    <property type="match status" value="1"/>
</dbReference>
<evidence type="ECO:0000256" key="2">
    <source>
        <dbReference type="ARBA" id="ARBA00023157"/>
    </source>
</evidence>
<dbReference type="OrthoDB" id="73875at2759"/>
<dbReference type="GO" id="GO:0004252">
    <property type="term" value="F:serine-type endopeptidase activity"/>
    <property type="evidence" value="ECO:0007669"/>
    <property type="project" value="InterPro"/>
</dbReference>
<dbReference type="GO" id="GO:0006032">
    <property type="term" value="P:chitin catabolic process"/>
    <property type="evidence" value="ECO:0007669"/>
    <property type="project" value="TreeGrafter"/>
</dbReference>
<feature type="signal peptide" evidence="4">
    <location>
        <begin position="1"/>
        <end position="18"/>
    </location>
</feature>
<dbReference type="PROSITE" id="PS51910">
    <property type="entry name" value="GH18_2"/>
    <property type="match status" value="1"/>
</dbReference>
<dbReference type="AlphaFoldDB" id="A0A9J6C7N2"/>
<keyword evidence="1 4" id="KW-0732">Signal</keyword>
<dbReference type="GO" id="GO:0005576">
    <property type="term" value="C:extracellular region"/>
    <property type="evidence" value="ECO:0007669"/>
    <property type="project" value="TreeGrafter"/>
</dbReference>
<dbReference type="SMART" id="SM00636">
    <property type="entry name" value="Glyco_18"/>
    <property type="match status" value="1"/>
</dbReference>
<dbReference type="Gene3D" id="3.10.50.10">
    <property type="match status" value="1"/>
</dbReference>
<keyword evidence="8" id="KW-1185">Reference proteome</keyword>
<evidence type="ECO:0000259" key="5">
    <source>
        <dbReference type="PROSITE" id="PS50240"/>
    </source>
</evidence>
<dbReference type="SUPFAM" id="SSF50494">
    <property type="entry name" value="Trypsin-like serine proteases"/>
    <property type="match status" value="1"/>
</dbReference>
<dbReference type="Pfam" id="PF00089">
    <property type="entry name" value="Trypsin"/>
    <property type="match status" value="1"/>
</dbReference>
<evidence type="ECO:0008006" key="9">
    <source>
        <dbReference type="Google" id="ProtNLM"/>
    </source>
</evidence>
<dbReference type="PANTHER" id="PTHR11177">
    <property type="entry name" value="CHITINASE"/>
    <property type="match status" value="1"/>
</dbReference>
<organism evidence="7 8">
    <name type="scientific">Polypedilum vanderplanki</name>
    <name type="common">Sleeping chironomid midge</name>
    <dbReference type="NCBI Taxonomy" id="319348"/>
    <lineage>
        <taxon>Eukaryota</taxon>
        <taxon>Metazoa</taxon>
        <taxon>Ecdysozoa</taxon>
        <taxon>Arthropoda</taxon>
        <taxon>Hexapoda</taxon>
        <taxon>Insecta</taxon>
        <taxon>Pterygota</taxon>
        <taxon>Neoptera</taxon>
        <taxon>Endopterygota</taxon>
        <taxon>Diptera</taxon>
        <taxon>Nematocera</taxon>
        <taxon>Chironomoidea</taxon>
        <taxon>Chironomidae</taxon>
        <taxon>Chironominae</taxon>
        <taxon>Polypedilum</taxon>
        <taxon>Polypedilum</taxon>
    </lineage>
</organism>
<evidence type="ECO:0000313" key="8">
    <source>
        <dbReference type="Proteomes" id="UP001107558"/>
    </source>
</evidence>
<reference evidence="7" key="1">
    <citation type="submission" date="2021-03" db="EMBL/GenBank/DDBJ databases">
        <title>Chromosome level genome of the anhydrobiotic midge Polypedilum vanderplanki.</title>
        <authorList>
            <person name="Yoshida Y."/>
            <person name="Kikawada T."/>
            <person name="Gusev O."/>
        </authorList>
    </citation>
    <scope>NUCLEOTIDE SEQUENCE</scope>
    <source>
        <strain evidence="7">NIAS01</strain>
        <tissue evidence="7">Whole body or cell culture</tissue>
    </source>
</reference>
<evidence type="ECO:0000256" key="1">
    <source>
        <dbReference type="ARBA" id="ARBA00022729"/>
    </source>
</evidence>
<comment type="similarity">
    <text evidence="3">Belongs to the peptidase S1 family. CLIP subfamily.</text>
</comment>
<dbReference type="CDD" id="cd00190">
    <property type="entry name" value="Tryp_SPc"/>
    <property type="match status" value="1"/>
</dbReference>
<dbReference type="InterPro" id="IPR018114">
    <property type="entry name" value="TRYPSIN_HIS"/>
</dbReference>
<dbReference type="Gene3D" id="3.20.20.80">
    <property type="entry name" value="Glycosidases"/>
    <property type="match status" value="1"/>
</dbReference>
<name>A0A9J6C7N2_POLVA</name>
<dbReference type="Pfam" id="PF00704">
    <property type="entry name" value="Glyco_hydro_18"/>
    <property type="match status" value="1"/>
</dbReference>
<dbReference type="SUPFAM" id="SSF54556">
    <property type="entry name" value="Chitinase insertion domain"/>
    <property type="match status" value="1"/>
</dbReference>
<dbReference type="InterPro" id="IPR050314">
    <property type="entry name" value="Glycosyl_Hydrlase_18"/>
</dbReference>
<evidence type="ECO:0000256" key="3">
    <source>
        <dbReference type="ARBA" id="ARBA00024195"/>
    </source>
</evidence>
<feature type="domain" description="GH18" evidence="6">
    <location>
        <begin position="300"/>
        <end position="688"/>
    </location>
</feature>
<dbReference type="Gene3D" id="2.40.10.10">
    <property type="entry name" value="Trypsin-like serine proteases"/>
    <property type="match status" value="1"/>
</dbReference>
<dbReference type="InterPro" id="IPR017853">
    <property type="entry name" value="GH"/>
</dbReference>
<dbReference type="InterPro" id="IPR043504">
    <property type="entry name" value="Peptidase_S1_PA_chymotrypsin"/>
</dbReference>
<evidence type="ECO:0000259" key="6">
    <source>
        <dbReference type="PROSITE" id="PS51910"/>
    </source>
</evidence>
<dbReference type="InterPro" id="IPR001314">
    <property type="entry name" value="Peptidase_S1A"/>
</dbReference>
<dbReference type="FunFam" id="2.40.10.10:FF:000068">
    <property type="entry name" value="transmembrane protease serine 2"/>
    <property type="match status" value="1"/>
</dbReference>
<dbReference type="GO" id="GO:0008061">
    <property type="term" value="F:chitin binding"/>
    <property type="evidence" value="ECO:0007669"/>
    <property type="project" value="InterPro"/>
</dbReference>
<sequence>MIVCKILILFFFNQVSLANDCGISGNPSGLIVNGSQSKRGAWPWLVVIFNIKTNRLMCGGSLVSTDTVITAAHCLQDKRQVHPKLPTDIVLKLGRYDLRKTYERNGIDAFAYEIFIHPQWKFYTPDFDSDIAIIKLTSPIIYNDLIFPICLWQYEHKPIETNGIIVGYGKSENAKHRPHEFLPRELEVTMQTNENCFLRNPRFAEISSINTFCAGKRGGSGACSGDSGSGLYIKNGDRWYLRGIVSASFIVDNHCDVENDAIYTDVTCHLNWINEKIYNSINHRYQQQQPIVINRNEYNKEIVCFIANWAVIRGNGGKFTFDKHFKPELCTTAVYHAAGLNDDGKLVSSNPHLDLEDNGGLNGYKKFTSLKYSHPHLRVLLSVGGWNVGVMKFSTLASNALKRKDFAFQSVEYLRSFGFDGLNVFWDYPGDKARGGTNEDKSNFVFLLKDFYEVYKQQNLYLSVTLRAVKWAIDVAYDLKAISNYVDAIHMRTFDYAGIWTKKIDYSAALYDHRKNAKTIDAALKIYQNAGVSSHKLILGIPFYARTFATATSDGNIGDESERMAFKGPILKNSELLGYNEICRMKKQHSWLFKFDKNASQTIGKFINNGKVHVAVFDTPRSVANKVKYALENNLRGLWVWWVDTDDFNGECDVDETTYNDFGVQRPQLNYNRDFPLLRTINDIMKFYGY</sequence>
<dbReference type="GO" id="GO:0006508">
    <property type="term" value="P:proteolysis"/>
    <property type="evidence" value="ECO:0007669"/>
    <property type="project" value="InterPro"/>
</dbReference>
<dbReference type="EMBL" id="JADBJN010000002">
    <property type="protein sequence ID" value="KAG5677872.1"/>
    <property type="molecule type" value="Genomic_DNA"/>
</dbReference>
<evidence type="ECO:0000256" key="4">
    <source>
        <dbReference type="SAM" id="SignalP"/>
    </source>
</evidence>
<proteinExistence type="inferred from homology"/>
<dbReference type="InterPro" id="IPR029070">
    <property type="entry name" value="Chitinase_insertion_sf"/>
</dbReference>
<dbReference type="InterPro" id="IPR001223">
    <property type="entry name" value="Glyco_hydro18_cat"/>
</dbReference>
<dbReference type="SMART" id="SM00020">
    <property type="entry name" value="Tryp_SPc"/>
    <property type="match status" value="1"/>
</dbReference>
<dbReference type="PROSITE" id="PS00134">
    <property type="entry name" value="TRYPSIN_HIS"/>
    <property type="match status" value="1"/>
</dbReference>
<evidence type="ECO:0000313" key="7">
    <source>
        <dbReference type="EMBL" id="KAG5677872.1"/>
    </source>
</evidence>
<gene>
    <name evidence="7" type="ORF">PVAND_007589</name>
</gene>
<dbReference type="InterPro" id="IPR009003">
    <property type="entry name" value="Peptidase_S1_PA"/>
</dbReference>
<protein>
    <recommendedName>
        <fullName evidence="9">Chitinase</fullName>
    </recommendedName>
</protein>
<feature type="chain" id="PRO_5039893899" description="Chitinase" evidence="4">
    <location>
        <begin position="19"/>
        <end position="690"/>
    </location>
</feature>
<dbReference type="PROSITE" id="PS50240">
    <property type="entry name" value="TRYPSIN_DOM"/>
    <property type="match status" value="1"/>
</dbReference>
<dbReference type="PRINTS" id="PR00722">
    <property type="entry name" value="CHYMOTRYPSIN"/>
</dbReference>
<dbReference type="Proteomes" id="UP001107558">
    <property type="component" value="Chromosome 2"/>
</dbReference>
<comment type="caution">
    <text evidence="7">The sequence shown here is derived from an EMBL/GenBank/DDBJ whole genome shotgun (WGS) entry which is preliminary data.</text>
</comment>
<accession>A0A9J6C7N2</accession>
<dbReference type="InterPro" id="IPR001254">
    <property type="entry name" value="Trypsin_dom"/>
</dbReference>
<feature type="domain" description="Peptidase S1" evidence="5">
    <location>
        <begin position="31"/>
        <end position="278"/>
    </location>
</feature>
<dbReference type="GO" id="GO:0005975">
    <property type="term" value="P:carbohydrate metabolic process"/>
    <property type="evidence" value="ECO:0007669"/>
    <property type="project" value="InterPro"/>
</dbReference>